<gene>
    <name evidence="3" type="primary">sppA</name>
    <name evidence="3" type="ORF">AB406_1723</name>
</gene>
<comment type="similarity">
    <text evidence="1">Belongs to the peptidase S49 family.</text>
</comment>
<feature type="domain" description="Peptidase S49" evidence="2">
    <location>
        <begin position="137"/>
        <end position="277"/>
    </location>
</feature>
<reference evidence="3" key="1">
    <citation type="submission" date="2015-06" db="EMBL/GenBank/DDBJ databases">
        <title>R. anatipestifer strain HXb2 is the most virulent strain so far, and the genome sequence would help us uncover the pathogenesis.</title>
        <authorList>
            <person name="Hu Q."/>
            <person name="Qi J."/>
            <person name="Bo H."/>
            <person name="Liu G."/>
            <person name="Tao M."/>
            <person name="Ding Y."/>
            <person name="Xue Y."/>
        </authorList>
    </citation>
    <scope>NUCLEOTIDE SEQUENCE [LARGE SCALE GENOMIC DNA]</scope>
    <source>
        <strain evidence="3">HXb2</strain>
    </source>
</reference>
<sequence length="280" mass="31266">MFARQIRDMSGINSFFNVPLAIDKTYLNEVLAHMIVEFSFLKNQNITALTKEKETIYLEQLQSQGEGRGDSKFPVVVNIIGPIVKYSSWSYLGTQFYGKLLKSLDANPNISGIVLNIDSGGGMVSGTAELTNIIKNLEKPTISYTSGYQCSAAQSIASGCDYHMASPYADLIGSIGTMLSYQDFSAMFEKWGAKIYDLYAPQSTEKNQEIRELMKGNEALYSERLKQLTDDFISRIKSNYGEKLKDDNHVFKGKTYTPQEALKIGLIDELGTLEDALIKF</sequence>
<dbReference type="GO" id="GO:0006508">
    <property type="term" value="P:proteolysis"/>
    <property type="evidence" value="ECO:0007669"/>
    <property type="project" value="InterPro"/>
</dbReference>
<dbReference type="Gene3D" id="3.90.226.10">
    <property type="entry name" value="2-enoyl-CoA Hydratase, Chain A, domain 1"/>
    <property type="match status" value="1"/>
</dbReference>
<evidence type="ECO:0000259" key="2">
    <source>
        <dbReference type="Pfam" id="PF01343"/>
    </source>
</evidence>
<dbReference type="GO" id="GO:0008233">
    <property type="term" value="F:peptidase activity"/>
    <property type="evidence" value="ECO:0007669"/>
    <property type="project" value="InterPro"/>
</dbReference>
<accession>A0A1S7DU74</accession>
<dbReference type="EMBL" id="CP011859">
    <property type="protein sequence ID" value="AQY22666.1"/>
    <property type="molecule type" value="Genomic_DNA"/>
</dbReference>
<protein>
    <submittedName>
        <fullName evidence="3">Putative signal peptide peptidase SppA</fullName>
    </submittedName>
</protein>
<dbReference type="SUPFAM" id="SSF52096">
    <property type="entry name" value="ClpP/crotonase"/>
    <property type="match status" value="1"/>
</dbReference>
<dbReference type="PANTHER" id="PTHR42987">
    <property type="entry name" value="PEPTIDASE S49"/>
    <property type="match status" value="1"/>
</dbReference>
<dbReference type="AlphaFoldDB" id="A0A1S7DU74"/>
<evidence type="ECO:0000313" key="3">
    <source>
        <dbReference type="EMBL" id="AQY22666.1"/>
    </source>
</evidence>
<proteinExistence type="inferred from homology"/>
<evidence type="ECO:0000256" key="1">
    <source>
        <dbReference type="ARBA" id="ARBA00008683"/>
    </source>
</evidence>
<dbReference type="InterPro" id="IPR029045">
    <property type="entry name" value="ClpP/crotonase-like_dom_sf"/>
</dbReference>
<dbReference type="Pfam" id="PF01343">
    <property type="entry name" value="Peptidase_S49"/>
    <property type="match status" value="1"/>
</dbReference>
<dbReference type="InterPro" id="IPR002142">
    <property type="entry name" value="Peptidase_S49"/>
</dbReference>
<dbReference type="PANTHER" id="PTHR42987:SF4">
    <property type="entry name" value="PROTEASE SOHB-RELATED"/>
    <property type="match status" value="1"/>
</dbReference>
<name>A0A1S7DU74_RIEAN</name>
<organism evidence="3">
    <name type="scientific">Riemerella anatipestifer</name>
    <name type="common">Moraxella anatipestifer</name>
    <dbReference type="NCBI Taxonomy" id="34085"/>
    <lineage>
        <taxon>Bacteria</taxon>
        <taxon>Pseudomonadati</taxon>
        <taxon>Bacteroidota</taxon>
        <taxon>Flavobacteriia</taxon>
        <taxon>Flavobacteriales</taxon>
        <taxon>Weeksellaceae</taxon>
        <taxon>Riemerella</taxon>
    </lineage>
</organism>
<dbReference type="Proteomes" id="UP000189883">
    <property type="component" value="Chromosome"/>
</dbReference>